<dbReference type="GO" id="GO:0000131">
    <property type="term" value="C:incipient cellular bud site"/>
    <property type="evidence" value="ECO:0007669"/>
    <property type="project" value="EnsemblFungi"/>
</dbReference>
<dbReference type="Pfam" id="PF09763">
    <property type="entry name" value="Sec3_CC"/>
    <property type="match status" value="1"/>
</dbReference>
<dbReference type="VEuPathDB" id="FungiDB:GWK60_H09647"/>
<evidence type="ECO:0000256" key="1">
    <source>
        <dbReference type="ARBA" id="ARBA00006518"/>
    </source>
</evidence>
<dbReference type="CDD" id="cd13315">
    <property type="entry name" value="PH_Sec3"/>
    <property type="match status" value="1"/>
</dbReference>
<dbReference type="InterPro" id="IPR048628">
    <property type="entry name" value="Sec3_C"/>
</dbReference>
<dbReference type="SMART" id="SM01313">
    <property type="entry name" value="Sec3-PIP2_bind"/>
    <property type="match status" value="1"/>
</dbReference>
<dbReference type="GO" id="GO:0005935">
    <property type="term" value="C:cellular bud neck"/>
    <property type="evidence" value="ECO:0007669"/>
    <property type="project" value="EnsemblFungi"/>
</dbReference>
<protein>
    <submittedName>
        <fullName evidence="7">Exocyst complex component SEC3</fullName>
    </submittedName>
</protein>
<dbReference type="GO" id="GO:0043332">
    <property type="term" value="C:mating projection tip"/>
    <property type="evidence" value="ECO:0007669"/>
    <property type="project" value="EnsemblFungi"/>
</dbReference>
<feature type="compositionally biased region" description="Basic residues" evidence="5">
    <location>
        <begin position="25"/>
        <end position="41"/>
    </location>
</feature>
<dbReference type="GO" id="GO:0048309">
    <property type="term" value="P:endoplasmic reticulum inheritance"/>
    <property type="evidence" value="ECO:0007669"/>
    <property type="project" value="EnsemblFungi"/>
</dbReference>
<feature type="region of interest" description="Disordered" evidence="5">
    <location>
        <begin position="249"/>
        <end position="274"/>
    </location>
</feature>
<dbReference type="PANTHER" id="PTHR16092">
    <property type="entry name" value="SEC3/SYNTAXIN-RELATED"/>
    <property type="match status" value="1"/>
</dbReference>
<dbReference type="VEuPathDB" id="FungiDB:CAGL0H09680g"/>
<dbReference type="Gene3D" id="2.30.29.90">
    <property type="match status" value="1"/>
</dbReference>
<accession>A0A0W0CLE3</accession>
<dbReference type="PANTHER" id="PTHR16092:SF14">
    <property type="entry name" value="EXOCYST COMPLEX COMPONENT 1 ISOFORM X1"/>
    <property type="match status" value="1"/>
</dbReference>
<feature type="compositionally biased region" description="Polar residues" evidence="5">
    <location>
        <begin position="42"/>
        <end position="59"/>
    </location>
</feature>
<evidence type="ECO:0000313" key="8">
    <source>
        <dbReference type="Proteomes" id="UP000054886"/>
    </source>
</evidence>
<keyword evidence="4" id="KW-0175">Coiled coil</keyword>
<dbReference type="InterPro" id="IPR019160">
    <property type="entry name" value="Sec3_CC"/>
</dbReference>
<dbReference type="GO" id="GO:0005934">
    <property type="term" value="C:cellular bud tip"/>
    <property type="evidence" value="ECO:0007669"/>
    <property type="project" value="EnsemblFungi"/>
</dbReference>
<dbReference type="GO" id="GO:0006893">
    <property type="term" value="P:Golgi to plasma membrane transport"/>
    <property type="evidence" value="ECO:0007669"/>
    <property type="project" value="EnsemblFungi"/>
</dbReference>
<dbReference type="GO" id="GO:0001927">
    <property type="term" value="P:exocyst assembly"/>
    <property type="evidence" value="ECO:0007669"/>
    <property type="project" value="EnsemblFungi"/>
</dbReference>
<name>A0A0W0CLE3_CANGB</name>
<comment type="caution">
    <text evidence="7">The sequence shown here is derived from an EMBL/GenBank/DDBJ whole genome shotgun (WGS) entry which is preliminary data.</text>
</comment>
<evidence type="ECO:0000256" key="3">
    <source>
        <dbReference type="ARBA" id="ARBA00022483"/>
    </source>
</evidence>
<feature type="compositionally biased region" description="Low complexity" evidence="5">
    <location>
        <begin position="66"/>
        <end position="75"/>
    </location>
</feature>
<dbReference type="VEuPathDB" id="FungiDB:GVI51_H09581"/>
<feature type="region of interest" description="Disordered" evidence="5">
    <location>
        <begin position="1"/>
        <end position="75"/>
    </location>
</feature>
<evidence type="ECO:0000256" key="5">
    <source>
        <dbReference type="SAM" id="MobiDB-lite"/>
    </source>
</evidence>
<feature type="compositionally biased region" description="Low complexity" evidence="5">
    <location>
        <begin position="251"/>
        <end position="261"/>
    </location>
</feature>
<organism evidence="7 8">
    <name type="scientific">Candida glabrata</name>
    <name type="common">Yeast</name>
    <name type="synonym">Torulopsis glabrata</name>
    <dbReference type="NCBI Taxonomy" id="5478"/>
    <lineage>
        <taxon>Eukaryota</taxon>
        <taxon>Fungi</taxon>
        <taxon>Dikarya</taxon>
        <taxon>Ascomycota</taxon>
        <taxon>Saccharomycotina</taxon>
        <taxon>Saccharomycetes</taxon>
        <taxon>Saccharomycetales</taxon>
        <taxon>Saccharomycetaceae</taxon>
        <taxon>Nakaseomyces</taxon>
    </lineage>
</organism>
<dbReference type="GO" id="GO:0005886">
    <property type="term" value="C:plasma membrane"/>
    <property type="evidence" value="ECO:0007669"/>
    <property type="project" value="TreeGrafter"/>
</dbReference>
<comment type="similarity">
    <text evidence="1">Belongs to the SEC3 family.</text>
</comment>
<dbReference type="GO" id="GO:0000145">
    <property type="term" value="C:exocyst"/>
    <property type="evidence" value="ECO:0007669"/>
    <property type="project" value="EnsemblFungi"/>
</dbReference>
<evidence type="ECO:0000256" key="2">
    <source>
        <dbReference type="ARBA" id="ARBA00022448"/>
    </source>
</evidence>
<dbReference type="Proteomes" id="UP000054886">
    <property type="component" value="Unassembled WGS sequence"/>
</dbReference>
<dbReference type="GO" id="GO:0051601">
    <property type="term" value="P:exocyst localization"/>
    <property type="evidence" value="ECO:0007669"/>
    <property type="project" value="EnsemblFungi"/>
</dbReference>
<feature type="compositionally biased region" description="Polar residues" evidence="5">
    <location>
        <begin position="371"/>
        <end position="384"/>
    </location>
</feature>
<dbReference type="InterPro" id="IPR028258">
    <property type="entry name" value="Sec3-PIP2_bind"/>
</dbReference>
<keyword evidence="2" id="KW-0813">Transport</keyword>
<keyword evidence="3" id="KW-0268">Exocytosis</keyword>
<feature type="compositionally biased region" description="Basic and acidic residues" evidence="5">
    <location>
        <begin position="399"/>
        <end position="426"/>
    </location>
</feature>
<dbReference type="Pfam" id="PF20654">
    <property type="entry name" value="Sec3_C-term"/>
    <property type="match status" value="1"/>
</dbReference>
<gene>
    <name evidence="7" type="ORF">AO440_005461</name>
</gene>
<dbReference type="Pfam" id="PF15277">
    <property type="entry name" value="Sec3-PIP2_bind"/>
    <property type="match status" value="1"/>
</dbReference>
<evidence type="ECO:0000256" key="4">
    <source>
        <dbReference type="ARBA" id="ARBA00023054"/>
    </source>
</evidence>
<dbReference type="GO" id="GO:0005546">
    <property type="term" value="F:phosphatidylinositol-4,5-bisphosphate binding"/>
    <property type="evidence" value="ECO:0007669"/>
    <property type="project" value="EnsemblFungi"/>
</dbReference>
<dbReference type="VEuPathDB" id="FungiDB:B1J91_H09680g"/>
<evidence type="ECO:0000259" key="6">
    <source>
        <dbReference type="SMART" id="SM01313"/>
    </source>
</evidence>
<reference evidence="7 8" key="1">
    <citation type="submission" date="2015-10" db="EMBL/GenBank/DDBJ databases">
        <title>Draft genomes sequences of Candida glabrata isolates 1A, 1B, 2A, 2B, 3A and 3B.</title>
        <authorList>
            <person name="Haavelsrud O.E."/>
            <person name="Gaustad P."/>
        </authorList>
    </citation>
    <scope>NUCLEOTIDE SEQUENCE [LARGE SCALE GENOMIC DNA]</scope>
    <source>
        <strain evidence="7">910700640</strain>
    </source>
</reference>
<feature type="domain" description="Exocyst complex component Sec3 PIP2-binding N-terminal" evidence="6">
    <location>
        <begin position="132"/>
        <end position="220"/>
    </location>
</feature>
<sequence>MKSARSPFKKFGHSRENSTDETKNGGHKRTASGHSGHKSHSRQPSGSNIPPVAGNNNTNGHKHNSSRASNSSQNSNFLADQYERDRKAIIKYCFSKPDPKTGVPPNNYITHVRIIEDSKSPNMRPPPDSKLENKKKRVLIVSSKANNTKEVQLHKARENSDKSFQIGRTWTLKELVKIEADSVVPEGFTFTMGKVYYWETNTAKERTVFLKSVVSLYIQTFEGKVPELINLDLSLFYLDEKSYSRAVITRSPSSSLPSSPLRATPNLGASHGNSGIQQLQQAAVTAPAAIPPMNKDRVLKGSNVTPINTSISNVMTMDPPMRSPNRQTSRLSNDTGGLSKSPYANNTTINDVHRNYGAPAHSIKSDRQDSLVDNSSGKFSNSELGSDKVIANSLSKNSTNDKEGNEMVSQHSHESKGFKLPSEKRWSSNLPDDDSRPDFDDSEYNKPPQNRPPDLTNPGMPEYLDKQNNSLRDRPKDNLLEDLNAVLASDDFKAPKTAMYANEDLNSSVISEDGVAPLNLAEVIPLQTKSVEALAEPIDLNESPRMTDDYPIREDVTEDMTESYLDDTKEDTTEMSFEKNDEVRYSHGYEPQIEHVYHEVSTIQEEPDLAKVPARNTDRLKKVDEVPPINVNINDEALMEILTDIHWDVENDDADTLLEKVNTNLSKTEYMFNTSLLTLSKLSNNLQPYETNVNKACDNINPTFSLFLMEMSNCSEDIDYVESQNNGLQIESANKKQLWSTLDNLLKIVSLDEETLNKLLNCPIREKNLPWIEEQLDAMCKAYNAIEGAKNNDESNLRDLEALRQRREFYERVTKLLIDRMVDELGRRFSNLHNSSTSSEQVMNILNNLLVFSPLILFCKIMSPESYEKLLELWNANSQAIHKTIWDKEFAKLDKNEIMELKANHAILMEKGTEQLLKQWKHFKTTRKTTTDEPIYGDILVSVLEMLESLQKQCIYYQNFIDLYFHISSTQNFTEAIKAKYSPEYNHSLLASIHCIESDREAAVKKMDIVSKAFQSVVTSISVKISDILKEENSVAPALMLYLEQKIKELESTNQDYLSSAYNRLLAQINQSWSEFLEESLVQMERSFHGASLSDALTVINNTAVYMKNIQDLFEYIQSQMKIENTNTFDTVSIVETGCTTLTLRVSKILDRKNDGGSIISGIQGNNSQEDIENTIALIINSNSMVEFLMVLNNYMGGILESSLQESKNIFDCEKEIYAAYILRETMPKLTSFVNGATNMLNTQSAMNNARFAAYSKHNLQNILAGYSSKDIGVIIEKFHQRIIEQFNPNGELNPMEIVLCDKLWSCLQGNTVSLYLKLQTLIEKVYPGVSAKFTKNDIISAFEKYRK</sequence>
<feature type="compositionally biased region" description="Polar residues" evidence="5">
    <location>
        <begin position="302"/>
        <end position="315"/>
    </location>
</feature>
<evidence type="ECO:0000313" key="7">
    <source>
        <dbReference type="EMBL" id="KTA96073.1"/>
    </source>
</evidence>
<feature type="region of interest" description="Disordered" evidence="5">
    <location>
        <begin position="294"/>
        <end position="475"/>
    </location>
</feature>
<feature type="compositionally biased region" description="Polar residues" evidence="5">
    <location>
        <begin position="324"/>
        <end position="350"/>
    </location>
</feature>
<proteinExistence type="inferred from homology"/>
<feature type="compositionally biased region" description="Basic and acidic residues" evidence="5">
    <location>
        <begin position="13"/>
        <end position="24"/>
    </location>
</feature>
<dbReference type="EMBL" id="LLZZ01000175">
    <property type="protein sequence ID" value="KTA96073.1"/>
    <property type="molecule type" value="Genomic_DNA"/>
</dbReference>
<dbReference type="GO" id="GO:0031267">
    <property type="term" value="F:small GTPase binding"/>
    <property type="evidence" value="ECO:0007669"/>
    <property type="project" value="EnsemblFungi"/>
</dbReference>